<accession>A0A068NL21</accession>
<dbReference type="STRING" id="661478.OP10G_0803"/>
<evidence type="ECO:0000313" key="3">
    <source>
        <dbReference type="Proteomes" id="UP000027982"/>
    </source>
</evidence>
<proteinExistence type="predicted"/>
<keyword evidence="1" id="KW-1133">Transmembrane helix</keyword>
<keyword evidence="1" id="KW-0812">Transmembrane</keyword>
<reference evidence="2 3" key="1">
    <citation type="journal article" date="2014" name="PLoS ONE">
        <title>The first complete genome sequence of the class fimbriimonadia in the phylum armatimonadetes.</title>
        <authorList>
            <person name="Hu Z.Y."/>
            <person name="Wang Y.Z."/>
            <person name="Im W.T."/>
            <person name="Wang S.Y."/>
            <person name="Zhao G.P."/>
            <person name="Zheng H.J."/>
            <person name="Quan Z.X."/>
        </authorList>
    </citation>
    <scope>NUCLEOTIDE SEQUENCE [LARGE SCALE GENOMIC DNA]</scope>
    <source>
        <strain evidence="2">Gsoil 348</strain>
    </source>
</reference>
<keyword evidence="1" id="KW-0472">Membrane</keyword>
<dbReference type="EMBL" id="CP007139">
    <property type="protein sequence ID" value="AIE84171.1"/>
    <property type="molecule type" value="Genomic_DNA"/>
</dbReference>
<dbReference type="RefSeq" id="WP_025227183.1">
    <property type="nucleotide sequence ID" value="NZ_CP007139.1"/>
</dbReference>
<dbReference type="Proteomes" id="UP000027982">
    <property type="component" value="Chromosome"/>
</dbReference>
<organism evidence="2 3">
    <name type="scientific">Fimbriimonas ginsengisoli Gsoil 348</name>
    <dbReference type="NCBI Taxonomy" id="661478"/>
    <lineage>
        <taxon>Bacteria</taxon>
        <taxon>Bacillati</taxon>
        <taxon>Armatimonadota</taxon>
        <taxon>Fimbriimonadia</taxon>
        <taxon>Fimbriimonadales</taxon>
        <taxon>Fimbriimonadaceae</taxon>
        <taxon>Fimbriimonas</taxon>
    </lineage>
</organism>
<feature type="transmembrane region" description="Helical" evidence="1">
    <location>
        <begin position="119"/>
        <end position="139"/>
    </location>
</feature>
<evidence type="ECO:0000256" key="1">
    <source>
        <dbReference type="SAM" id="Phobius"/>
    </source>
</evidence>
<dbReference type="HOGENOM" id="CLU_1746920_0_0_0"/>
<gene>
    <name evidence="2" type="ORF">OP10G_0803</name>
</gene>
<dbReference type="AlphaFoldDB" id="A0A068NL21"/>
<dbReference type="KEGG" id="fgi:OP10G_0803"/>
<name>A0A068NL21_FIMGI</name>
<protein>
    <submittedName>
        <fullName evidence="2">Uncharacterized protein</fullName>
    </submittedName>
</protein>
<evidence type="ECO:0000313" key="2">
    <source>
        <dbReference type="EMBL" id="AIE84171.1"/>
    </source>
</evidence>
<feature type="transmembrane region" description="Helical" evidence="1">
    <location>
        <begin position="88"/>
        <end position="107"/>
    </location>
</feature>
<keyword evidence="3" id="KW-1185">Reference proteome</keyword>
<sequence length="149" mass="17125">MAIFGPPPTPALREEWRNLSKEIRREAIDILFGPRGMTDSEVQARLVELGFSAELAEWAAGYAMEQIRGLGRMIIDEPVLRRGRLDRFNHLLVSVIVFFFSLTWFAQEAQTLREGTTPIGIVPASVMTLVSFFFFMACLRRWIYALKRE</sequence>